<protein>
    <submittedName>
        <fullName evidence="2">Uncharacterized protein</fullName>
    </submittedName>
</protein>
<dbReference type="AlphaFoldDB" id="A0A3R9R4W0"/>
<dbReference type="OrthoDB" id="5525274at2"/>
<evidence type="ECO:0000256" key="1">
    <source>
        <dbReference type="SAM" id="MobiDB-lite"/>
    </source>
</evidence>
<evidence type="ECO:0000313" key="3">
    <source>
        <dbReference type="Proteomes" id="UP000269669"/>
    </source>
</evidence>
<keyword evidence="3" id="KW-1185">Reference proteome</keyword>
<organism evidence="2 3">
    <name type="scientific">Edaphobacter aggregans</name>
    <dbReference type="NCBI Taxonomy" id="570835"/>
    <lineage>
        <taxon>Bacteria</taxon>
        <taxon>Pseudomonadati</taxon>
        <taxon>Acidobacteriota</taxon>
        <taxon>Terriglobia</taxon>
        <taxon>Terriglobales</taxon>
        <taxon>Acidobacteriaceae</taxon>
        <taxon>Edaphobacter</taxon>
    </lineage>
</organism>
<accession>A0A3R9R4W0</accession>
<evidence type="ECO:0000313" key="2">
    <source>
        <dbReference type="EMBL" id="RSL17996.1"/>
    </source>
</evidence>
<reference evidence="2 3" key="1">
    <citation type="submission" date="2018-12" db="EMBL/GenBank/DDBJ databases">
        <title>Sequencing of bacterial isolates from soil warming experiment in Harvard Forest, Massachusetts, USA.</title>
        <authorList>
            <person name="Deangelis K."/>
        </authorList>
    </citation>
    <scope>NUCLEOTIDE SEQUENCE [LARGE SCALE GENOMIC DNA]</scope>
    <source>
        <strain evidence="2 3">EB153</strain>
    </source>
</reference>
<comment type="caution">
    <text evidence="2">The sequence shown here is derived from an EMBL/GenBank/DDBJ whole genome shotgun (WGS) entry which is preliminary data.</text>
</comment>
<sequence>MASTLTAAPLRWRRRYPNGDLAIKLRVSHLVESVDFEPRELPPASILIVRRLEDPMPRCLRGDPSALAPAPAWERAARSALSGIARQTARPMRDLVPSNANAVLFADEAELLACFSRDLLRGVVSSLWWWRTFLRSLPSAATHGLLEAWRTNIRSVPSALAHLSERREAIWVLSSFTPAHAWLILEEIACGFDLKFVVAARKASSGVTAELPVAGAGAAAHPVGTIPFWPSPQDSPLVVAPWHGVLADHIVSTSLGWERSALLGVSLLLCQSPKIVRSQEFARAFIRWRHSSIGPSYAMQTDVLEETNEPESGSRPQAVPPLIQLRRGDSNEGFDNVKSSALDGPDRHAHEGGSPNFDLAPELDPTCRATDTSTEREGLRAARGEGTEWGAEALQAKAIAPHLPVPGKLASQSVRRNATAAEVVEPVPVEELAGPIPVMKKSLAAGECVSTALGGVFFLINVLKALRLSQLLEQECGCQLGLGSWELIELIARFLLRSSDAYLAQDPLWALLLVLDGRPAEQKAGADFSPPDCYRIPDSWVPDDVTDRLEIRCCGRRLEVWNPLGFPQMVRYFDQPPSRATIEQELEKNGARGKFSRLRRHPSLYRGAEALDLALDRPLRRLLAFLMPFLRWRLAAGLGLGTAPRPDLAEALLLRVANVWVTSTHVDLMMGLNQVTAPVRCSGLDTDPGWVPELGRVVKFHFD</sequence>
<proteinExistence type="predicted"/>
<feature type="region of interest" description="Disordered" evidence="1">
    <location>
        <begin position="327"/>
        <end position="382"/>
    </location>
</feature>
<gene>
    <name evidence="2" type="ORF">EDE15_3549</name>
</gene>
<feature type="compositionally biased region" description="Basic and acidic residues" evidence="1">
    <location>
        <begin position="373"/>
        <end position="382"/>
    </location>
</feature>
<dbReference type="EMBL" id="RSDW01000001">
    <property type="protein sequence ID" value="RSL17996.1"/>
    <property type="molecule type" value="Genomic_DNA"/>
</dbReference>
<dbReference type="Proteomes" id="UP000269669">
    <property type="component" value="Unassembled WGS sequence"/>
</dbReference>
<dbReference type="RefSeq" id="WP_125486412.1">
    <property type="nucleotide sequence ID" value="NZ_RSDW01000001.1"/>
</dbReference>
<name>A0A3R9R4W0_9BACT</name>